<dbReference type="Proteomes" id="UP000001075">
    <property type="component" value="Unassembled WGS sequence"/>
</dbReference>
<protein>
    <submittedName>
        <fullName evidence="8">FRAS1-related extracellular matrix protein 1</fullName>
    </submittedName>
</protein>
<evidence type="ECO:0000313" key="9">
    <source>
        <dbReference type="Proteomes" id="UP000001075"/>
    </source>
</evidence>
<dbReference type="SUPFAM" id="SSF141072">
    <property type="entry name" value="CalX-like"/>
    <property type="match status" value="1"/>
</dbReference>
<evidence type="ECO:0000256" key="3">
    <source>
        <dbReference type="ARBA" id="ARBA00022737"/>
    </source>
</evidence>
<evidence type="ECO:0000256" key="2">
    <source>
        <dbReference type="ARBA" id="ARBA00022729"/>
    </source>
</evidence>
<dbReference type="EMBL" id="JH000278">
    <property type="protein sequence ID" value="EGV93111.1"/>
    <property type="molecule type" value="Genomic_DNA"/>
</dbReference>
<dbReference type="GO" id="GO:0016020">
    <property type="term" value="C:membrane"/>
    <property type="evidence" value="ECO:0007669"/>
    <property type="project" value="InterPro"/>
</dbReference>
<evidence type="ECO:0000313" key="8">
    <source>
        <dbReference type="EMBL" id="EGV93111.1"/>
    </source>
</evidence>
<reference evidence="9" key="1">
    <citation type="journal article" date="2011" name="Nat. Biotechnol.">
        <title>The genomic sequence of the Chinese hamster ovary (CHO)-K1 cell line.</title>
        <authorList>
            <person name="Xu X."/>
            <person name="Nagarajan H."/>
            <person name="Lewis N.E."/>
            <person name="Pan S."/>
            <person name="Cai Z."/>
            <person name="Liu X."/>
            <person name="Chen W."/>
            <person name="Xie M."/>
            <person name="Wang W."/>
            <person name="Hammond S."/>
            <person name="Andersen M.R."/>
            <person name="Neff N."/>
            <person name="Passarelli B."/>
            <person name="Koh W."/>
            <person name="Fan H.C."/>
            <person name="Wang J."/>
            <person name="Gui Y."/>
            <person name="Lee K.H."/>
            <person name="Betenbaugh M.J."/>
            <person name="Quake S.R."/>
            <person name="Famili I."/>
            <person name="Palsson B.O."/>
            <person name="Wang J."/>
        </authorList>
    </citation>
    <scope>NUCLEOTIDE SEQUENCE [LARGE SCALE GENOMIC DNA]</scope>
    <source>
        <strain evidence="9">CHO K1 cell line</strain>
    </source>
</reference>
<evidence type="ECO:0000256" key="5">
    <source>
        <dbReference type="ARBA" id="ARBA00023180"/>
    </source>
</evidence>
<dbReference type="InParanoid" id="G3HCA4"/>
<accession>G3HCA4</accession>
<keyword evidence="4" id="KW-0106">Calcium</keyword>
<dbReference type="GO" id="GO:0007154">
    <property type="term" value="P:cell communication"/>
    <property type="evidence" value="ECO:0007669"/>
    <property type="project" value="InterPro"/>
</dbReference>
<dbReference type="eggNOG" id="KOG3597">
    <property type="taxonomic scope" value="Eukaryota"/>
</dbReference>
<dbReference type="InterPro" id="IPR003644">
    <property type="entry name" value="Calx_beta"/>
</dbReference>
<proteinExistence type="inferred from homology"/>
<dbReference type="AlphaFoldDB" id="G3HCA4"/>
<sequence length="524" mass="58048">MQCTQEDVDLNLLRYTHTAKMDSQDGDSFTFYLWDGDNRSPAFDCHIIIEDSGKGDIVIHAKPLVVAKGDRGFLTTASLLAVDGTDKPEELLYLITSPPRYGQVEYIRYPGVPITSFSQMDIAGQTVCYIHKSRAAVSSDSFRFTVSNGLQTQHGVFEITLETVDRALPVVTRNKGLRLAEGAVGLLSADHLQLTDPDTPPENLTFLLAQLPRHGYLYLRGKVLQHNFTQQDVDSRGVAYQHSGGGSWEDCFTFLATDRKNQGFVVDGKTRKEPVLFTIQASIAVGLLKNGCYGIYITSHVLKASDPDTEDDQIIFKILRGPLHGRLENTTSGEFIHERFSQKDLGSKTILYIINPSLQVNSDILEFQVMDPTGNTATPQSLELKWSYIEWFQTEYEVCENVGLLPLEVTRRGYSMDSAFVGIEVNQVSAVVGKDFTVMPSKLIQFDPGMSTKMWNIAITYDGLEEDDEVFEVILNSPVNAVLGTKTKAAVKILDSKGGILLILVLKSGEVLAPWLLACSSQRA</sequence>
<feature type="repeat" description="CSPG" evidence="6">
    <location>
        <begin position="55"/>
        <end position="147"/>
    </location>
</feature>
<keyword evidence="2" id="KW-0732">Signal</keyword>
<dbReference type="PROSITE" id="PS51854">
    <property type="entry name" value="CSPG"/>
    <property type="match status" value="3"/>
</dbReference>
<evidence type="ECO:0000259" key="7">
    <source>
        <dbReference type="Pfam" id="PF03160"/>
    </source>
</evidence>
<dbReference type="GO" id="GO:0009653">
    <property type="term" value="P:anatomical structure morphogenesis"/>
    <property type="evidence" value="ECO:0007669"/>
    <property type="project" value="TreeGrafter"/>
</dbReference>
<dbReference type="PaxDb" id="10029-XP_007620067.1"/>
<dbReference type="PANTHER" id="PTHR45739">
    <property type="entry name" value="MATRIX PROTEIN, PUTATIVE-RELATED"/>
    <property type="match status" value="1"/>
</dbReference>
<organism evidence="8 9">
    <name type="scientific">Cricetulus griseus</name>
    <name type="common">Chinese hamster</name>
    <name type="synonym">Cricetulus barabensis griseus</name>
    <dbReference type="NCBI Taxonomy" id="10029"/>
    <lineage>
        <taxon>Eukaryota</taxon>
        <taxon>Metazoa</taxon>
        <taxon>Chordata</taxon>
        <taxon>Craniata</taxon>
        <taxon>Vertebrata</taxon>
        <taxon>Euteleostomi</taxon>
        <taxon>Mammalia</taxon>
        <taxon>Eutheria</taxon>
        <taxon>Euarchontoglires</taxon>
        <taxon>Glires</taxon>
        <taxon>Rodentia</taxon>
        <taxon>Myomorpha</taxon>
        <taxon>Muroidea</taxon>
        <taxon>Cricetidae</taxon>
        <taxon>Cricetinae</taxon>
        <taxon>Cricetulus</taxon>
    </lineage>
</organism>
<dbReference type="GO" id="GO:0071944">
    <property type="term" value="C:cell periphery"/>
    <property type="evidence" value="ECO:0007669"/>
    <property type="project" value="UniProtKB-ARBA"/>
</dbReference>
<dbReference type="InterPro" id="IPR051561">
    <property type="entry name" value="FRAS1_ECM"/>
</dbReference>
<keyword evidence="5" id="KW-0325">Glycoprotein</keyword>
<dbReference type="InterPro" id="IPR038081">
    <property type="entry name" value="CalX-like_sf"/>
</dbReference>
<keyword evidence="3" id="KW-0677">Repeat</keyword>
<feature type="domain" description="Calx-beta" evidence="7">
    <location>
        <begin position="391"/>
        <end position="496"/>
    </location>
</feature>
<dbReference type="FunFam" id="2.60.40.2030:FF:000015">
    <property type="entry name" value="FRAS1-related extracellular matrix protein 1"/>
    <property type="match status" value="1"/>
</dbReference>
<gene>
    <name evidence="8" type="ORF">I79_008110</name>
</gene>
<name>G3HCA4_CRIGR</name>
<dbReference type="Pfam" id="PF16184">
    <property type="entry name" value="Cadherin_3"/>
    <property type="match status" value="3"/>
</dbReference>
<feature type="repeat" description="CSPG" evidence="6">
    <location>
        <begin position="168"/>
        <end position="257"/>
    </location>
</feature>
<dbReference type="InterPro" id="IPR039005">
    <property type="entry name" value="CSPG_rpt"/>
</dbReference>
<comment type="similarity">
    <text evidence="1">Belongs to the FRAS1 family.</text>
</comment>
<dbReference type="Pfam" id="PF03160">
    <property type="entry name" value="Calx-beta"/>
    <property type="match status" value="1"/>
</dbReference>
<feature type="repeat" description="CSPG" evidence="6">
    <location>
        <begin position="278"/>
        <end position="370"/>
    </location>
</feature>
<evidence type="ECO:0000256" key="6">
    <source>
        <dbReference type="PROSITE-ProRule" id="PRU01201"/>
    </source>
</evidence>
<evidence type="ECO:0000256" key="4">
    <source>
        <dbReference type="ARBA" id="ARBA00022837"/>
    </source>
</evidence>
<evidence type="ECO:0000256" key="1">
    <source>
        <dbReference type="ARBA" id="ARBA00005529"/>
    </source>
</evidence>
<dbReference type="STRING" id="10029.G3HCA4"/>
<dbReference type="Gene3D" id="2.60.40.2030">
    <property type="match status" value="1"/>
</dbReference>
<dbReference type="PANTHER" id="PTHR45739:SF7">
    <property type="entry name" value="FRAS1-RELATED EXTRACELLULAR MATRIX PROTEIN 1"/>
    <property type="match status" value="1"/>
</dbReference>